<dbReference type="EMBL" id="VYZN01000079">
    <property type="protein sequence ID" value="KAE9523618.1"/>
    <property type="molecule type" value="Genomic_DNA"/>
</dbReference>
<sequence>MVIYKQKSATAFYQYDYLTFECWKFPNINILHILTSSDNHIKKYDNLNFSLNMSERWMVCQDKYPMICTRQLKFEIFLTFEILVLTKFDKVTNICKLFCISTILISPKSNNAASERNLKVKPNVKIMALNLSQIIAYKFYKFGQNRVAFLQLRTVDKMSRVTSRVPTFKMPNYESVFCSSRKVWITEIGQDGP</sequence>
<reference evidence="1 2" key="1">
    <citation type="submission" date="2019-08" db="EMBL/GenBank/DDBJ databases">
        <title>The genome of the soybean aphid Biotype 1, its phylome, world population structure and adaptation to the North American continent.</title>
        <authorList>
            <person name="Giordano R."/>
            <person name="Donthu R.K."/>
            <person name="Hernandez A.G."/>
            <person name="Wright C.L."/>
            <person name="Zimin A.V."/>
        </authorList>
    </citation>
    <scope>NUCLEOTIDE SEQUENCE [LARGE SCALE GENOMIC DNA]</scope>
    <source>
        <tissue evidence="1">Whole aphids</tissue>
    </source>
</reference>
<evidence type="ECO:0000313" key="1">
    <source>
        <dbReference type="EMBL" id="KAE9523618.1"/>
    </source>
</evidence>
<protein>
    <submittedName>
        <fullName evidence="1">Uncharacterized protein</fullName>
    </submittedName>
</protein>
<evidence type="ECO:0000313" key="2">
    <source>
        <dbReference type="Proteomes" id="UP000475862"/>
    </source>
</evidence>
<dbReference type="AlphaFoldDB" id="A0A6G0SZP1"/>
<keyword evidence="2" id="KW-1185">Reference proteome</keyword>
<accession>A0A6G0SZP1</accession>
<comment type="caution">
    <text evidence="1">The sequence shown here is derived from an EMBL/GenBank/DDBJ whole genome shotgun (WGS) entry which is preliminary data.</text>
</comment>
<name>A0A6G0SZP1_APHGL</name>
<dbReference type="Proteomes" id="UP000475862">
    <property type="component" value="Unassembled WGS sequence"/>
</dbReference>
<organism evidence="1 2">
    <name type="scientific">Aphis glycines</name>
    <name type="common">Soybean aphid</name>
    <dbReference type="NCBI Taxonomy" id="307491"/>
    <lineage>
        <taxon>Eukaryota</taxon>
        <taxon>Metazoa</taxon>
        <taxon>Ecdysozoa</taxon>
        <taxon>Arthropoda</taxon>
        <taxon>Hexapoda</taxon>
        <taxon>Insecta</taxon>
        <taxon>Pterygota</taxon>
        <taxon>Neoptera</taxon>
        <taxon>Paraneoptera</taxon>
        <taxon>Hemiptera</taxon>
        <taxon>Sternorrhyncha</taxon>
        <taxon>Aphidomorpha</taxon>
        <taxon>Aphidoidea</taxon>
        <taxon>Aphididae</taxon>
        <taxon>Aphidini</taxon>
        <taxon>Aphis</taxon>
        <taxon>Aphis</taxon>
    </lineage>
</organism>
<gene>
    <name evidence="1" type="ORF">AGLY_016170</name>
</gene>
<proteinExistence type="predicted"/>